<dbReference type="SUPFAM" id="SSF52799">
    <property type="entry name" value="(Phosphotyrosine protein) phosphatases II"/>
    <property type="match status" value="1"/>
</dbReference>
<evidence type="ECO:0000259" key="1">
    <source>
        <dbReference type="PROSITE" id="PS50054"/>
    </source>
</evidence>
<dbReference type="PANTHER" id="PTHR47216:SF4">
    <property type="entry name" value="OS01G0859400 PROTEIN"/>
    <property type="match status" value="1"/>
</dbReference>
<gene>
    <name evidence="3" type="ORF">COW91_01360</name>
</gene>
<dbReference type="InterPro" id="IPR000387">
    <property type="entry name" value="Tyr_Pase_dom"/>
</dbReference>
<dbReference type="PROSITE" id="PS50054">
    <property type="entry name" value="TYR_PHOSPHATASE_DUAL"/>
    <property type="match status" value="1"/>
</dbReference>
<dbReference type="PROSITE" id="PS50056">
    <property type="entry name" value="TYR_PHOSPHATASE_2"/>
    <property type="match status" value="1"/>
</dbReference>
<comment type="caution">
    <text evidence="3">The sequence shown here is derived from an EMBL/GenBank/DDBJ whole genome shotgun (WGS) entry which is preliminary data.</text>
</comment>
<proteinExistence type="predicted"/>
<dbReference type="AlphaFoldDB" id="A0A2H0CGN3"/>
<dbReference type="InterPro" id="IPR029021">
    <property type="entry name" value="Prot-tyrosine_phosphatase-like"/>
</dbReference>
<dbReference type="Pfam" id="PF00782">
    <property type="entry name" value="DSPc"/>
    <property type="match status" value="1"/>
</dbReference>
<feature type="domain" description="Tyrosine specific protein phosphatases" evidence="2">
    <location>
        <begin position="75"/>
        <end position="142"/>
    </location>
</feature>
<organism evidence="3 4">
    <name type="scientific">Candidatus Nomurabacteria bacterium CG22_combo_CG10-13_8_21_14_all_32_8</name>
    <dbReference type="NCBI Taxonomy" id="1974732"/>
    <lineage>
        <taxon>Bacteria</taxon>
        <taxon>Candidatus Nomuraibacteriota</taxon>
    </lineage>
</organism>
<name>A0A2H0CGN3_9BACT</name>
<dbReference type="Proteomes" id="UP000229176">
    <property type="component" value="Unassembled WGS sequence"/>
</dbReference>
<dbReference type="InterPro" id="IPR020422">
    <property type="entry name" value="TYR_PHOSPHATASE_DUAL_dom"/>
</dbReference>
<dbReference type="SMART" id="SM00195">
    <property type="entry name" value="DSPc"/>
    <property type="match status" value="1"/>
</dbReference>
<dbReference type="EMBL" id="PCTI01000015">
    <property type="protein sequence ID" value="PIP69076.1"/>
    <property type="molecule type" value="Genomic_DNA"/>
</dbReference>
<accession>A0A2H0CGN3</accession>
<feature type="domain" description="Tyrosine-protein phosphatase" evidence="1">
    <location>
        <begin position="12"/>
        <end position="151"/>
    </location>
</feature>
<dbReference type="PANTHER" id="PTHR47216">
    <property type="match status" value="1"/>
</dbReference>
<protein>
    <submittedName>
        <fullName evidence="3">Uncharacterized protein</fullName>
    </submittedName>
</protein>
<sequence length="151" mass="16995">MDHTHPKIPILEYNYITDGIYIGTNQCCIMGLADVLKKENITADISLEEDRLDVPFGVEIYTWIPTPDHTPPTQDQLSFGVSVLTKLVSQNKKIYVHCKNGHGRAPTLVASYLISKGFTIGEAENLIKEKRPAMHLQDSQKDALEIFKKNI</sequence>
<evidence type="ECO:0000313" key="4">
    <source>
        <dbReference type="Proteomes" id="UP000229176"/>
    </source>
</evidence>
<evidence type="ECO:0000259" key="2">
    <source>
        <dbReference type="PROSITE" id="PS50056"/>
    </source>
</evidence>
<evidence type="ECO:0000313" key="3">
    <source>
        <dbReference type="EMBL" id="PIP69076.1"/>
    </source>
</evidence>
<reference evidence="3 4" key="1">
    <citation type="submission" date="2017-09" db="EMBL/GenBank/DDBJ databases">
        <title>Depth-based differentiation of microbial function through sediment-hosted aquifers and enrichment of novel symbionts in the deep terrestrial subsurface.</title>
        <authorList>
            <person name="Probst A.J."/>
            <person name="Ladd B."/>
            <person name="Jarett J.K."/>
            <person name="Geller-Mcgrath D.E."/>
            <person name="Sieber C.M."/>
            <person name="Emerson J.B."/>
            <person name="Anantharaman K."/>
            <person name="Thomas B.C."/>
            <person name="Malmstrom R."/>
            <person name="Stieglmeier M."/>
            <person name="Klingl A."/>
            <person name="Woyke T."/>
            <person name="Ryan C.M."/>
            <person name="Banfield J.F."/>
        </authorList>
    </citation>
    <scope>NUCLEOTIDE SEQUENCE [LARGE SCALE GENOMIC DNA]</scope>
    <source>
        <strain evidence="3">CG22_combo_CG10-13_8_21_14_all_32_8</strain>
    </source>
</reference>
<dbReference type="InterPro" id="IPR000340">
    <property type="entry name" value="Dual-sp_phosphatase_cat-dom"/>
</dbReference>
<dbReference type="Gene3D" id="3.90.190.10">
    <property type="entry name" value="Protein tyrosine phosphatase superfamily"/>
    <property type="match status" value="1"/>
</dbReference>